<evidence type="ECO:0000313" key="2">
    <source>
        <dbReference type="Proteomes" id="UP000019149"/>
    </source>
</evidence>
<dbReference type="CTD" id="36340336"/>
<organism evidence="1 2">
    <name type="scientific">Echinococcus granulosus</name>
    <name type="common">Hydatid tapeworm</name>
    <dbReference type="NCBI Taxonomy" id="6210"/>
    <lineage>
        <taxon>Eukaryota</taxon>
        <taxon>Metazoa</taxon>
        <taxon>Spiralia</taxon>
        <taxon>Lophotrochozoa</taxon>
        <taxon>Platyhelminthes</taxon>
        <taxon>Cestoda</taxon>
        <taxon>Eucestoda</taxon>
        <taxon>Cyclophyllidea</taxon>
        <taxon>Taeniidae</taxon>
        <taxon>Echinococcus</taxon>
        <taxon>Echinococcus granulosus group</taxon>
    </lineage>
</organism>
<dbReference type="AlphaFoldDB" id="W6UQ57"/>
<dbReference type="GeneID" id="36340336"/>
<protein>
    <submittedName>
        <fullName evidence="1">Uncharacterized protein</fullName>
    </submittedName>
</protein>
<proteinExistence type="predicted"/>
<comment type="caution">
    <text evidence="1">The sequence shown here is derived from an EMBL/GenBank/DDBJ whole genome shotgun (WGS) entry which is preliminary data.</text>
</comment>
<gene>
    <name evidence="1" type="ORF">EGR_04621</name>
</gene>
<reference evidence="1 2" key="1">
    <citation type="journal article" date="2013" name="Nat. Genet.">
        <title>The genome of the hydatid tapeworm Echinococcus granulosus.</title>
        <authorList>
            <person name="Zheng H."/>
            <person name="Zhang W."/>
            <person name="Zhang L."/>
            <person name="Zhang Z."/>
            <person name="Li J."/>
            <person name="Lu G."/>
            <person name="Zhu Y."/>
            <person name="Wang Y."/>
            <person name="Huang Y."/>
            <person name="Liu J."/>
            <person name="Kang H."/>
            <person name="Chen J."/>
            <person name="Wang L."/>
            <person name="Chen A."/>
            <person name="Yu S."/>
            <person name="Gao Z."/>
            <person name="Jin L."/>
            <person name="Gu W."/>
            <person name="Wang Z."/>
            <person name="Zhao L."/>
            <person name="Shi B."/>
            <person name="Wen H."/>
            <person name="Lin R."/>
            <person name="Jones M.K."/>
            <person name="Brejova B."/>
            <person name="Vinar T."/>
            <person name="Zhao G."/>
            <person name="McManus D.P."/>
            <person name="Chen Z."/>
            <person name="Zhou Y."/>
            <person name="Wang S."/>
        </authorList>
    </citation>
    <scope>NUCLEOTIDE SEQUENCE [LARGE SCALE GENOMIC DNA]</scope>
</reference>
<dbReference type="RefSeq" id="XP_024351623.1">
    <property type="nucleotide sequence ID" value="XM_024493870.1"/>
</dbReference>
<name>W6UQ57_ECHGR</name>
<dbReference type="OrthoDB" id="6247131at2759"/>
<sequence>MATQQALGYEGEVVPPISFGDTSVAAYATHPKAGKLVRLKAIAKNITNHLSNLDARQLQLFIESTPNIDEVITCLGKDMIEVIISKVPNINDLLPNLKPTTIGKIASNLCAEILRTVEVKPHGMCDGYGYGWQEMGDREDNAAPTNVSGMQSYNHPAHPIVSSGHGHHSDPMMTRLSHYYHPVDSQSQVSSTPTSVSTLDPRALQSILINMTNLNQLLMSVDPMLLQSALKGVSGEGHVFSAINPHALHSLLARLPHLSHMLAHAEPTLLHSLLAEAPNIHAVLRAVNPHITQSMLPDMPKQLPVVVEHDATKAGLATEVPNPPSPMDPTVAHAIFSTLPNIPPQYANALFNMEPRFVQYIMQNHHNLHSLVDNMDAQTLQYVAAHVPQFGTILSKLHPSTLEVVLGKLPNTDKHLADTNTEVVRATVSELASLAKYAHLLPTVTTPSKVPSHWPEMGEQCEEEEEVPMATVMATATEVPILTDEELGMVRSELQLVDELLQLVVPRKLTALRVLMPKLPQILNELGVTGLENTNPPSSQFKGQLQASKDVQIGQGVGYVLQPKPTCTGSRLSKLTDNLHTLKDVSIDQPMDMLLSTQPDCTASPLSTWKGNLARVQDVLIEGLLEKLELGGAMPSIFG</sequence>
<dbReference type="STRING" id="6210.W6UQ57"/>
<dbReference type="KEGG" id="egl:EGR_04621"/>
<accession>W6UQ57</accession>
<dbReference type="EMBL" id="APAU02000030">
    <property type="protein sequence ID" value="EUB60427.1"/>
    <property type="molecule type" value="Genomic_DNA"/>
</dbReference>
<keyword evidence="2" id="KW-1185">Reference proteome</keyword>
<evidence type="ECO:0000313" key="1">
    <source>
        <dbReference type="EMBL" id="EUB60427.1"/>
    </source>
</evidence>
<dbReference type="Proteomes" id="UP000019149">
    <property type="component" value="Unassembled WGS sequence"/>
</dbReference>